<evidence type="ECO:0000313" key="2">
    <source>
        <dbReference type="Proteomes" id="UP001163823"/>
    </source>
</evidence>
<evidence type="ECO:0000313" key="1">
    <source>
        <dbReference type="EMBL" id="KAJ7950533.1"/>
    </source>
</evidence>
<name>A0AAD7PCH4_QUISA</name>
<organism evidence="1 2">
    <name type="scientific">Quillaja saponaria</name>
    <name type="common">Soap bark tree</name>
    <dbReference type="NCBI Taxonomy" id="32244"/>
    <lineage>
        <taxon>Eukaryota</taxon>
        <taxon>Viridiplantae</taxon>
        <taxon>Streptophyta</taxon>
        <taxon>Embryophyta</taxon>
        <taxon>Tracheophyta</taxon>
        <taxon>Spermatophyta</taxon>
        <taxon>Magnoliopsida</taxon>
        <taxon>eudicotyledons</taxon>
        <taxon>Gunneridae</taxon>
        <taxon>Pentapetalae</taxon>
        <taxon>rosids</taxon>
        <taxon>fabids</taxon>
        <taxon>Fabales</taxon>
        <taxon>Quillajaceae</taxon>
        <taxon>Quillaja</taxon>
    </lineage>
</organism>
<sequence>MGSIDGTFELIDASLQELRLSQGNMVHTLTNDFQSMLTAAMASLNTPIVDGRATSTAPPTNRGKSVEELDDKLRLQLNKEIWKIDWGWMKFFISLLLVALALSADVWK</sequence>
<reference evidence="1" key="1">
    <citation type="journal article" date="2023" name="Science">
        <title>Elucidation of the pathway for biosynthesis of saponin adjuvants from the soapbark tree.</title>
        <authorList>
            <person name="Reed J."/>
            <person name="Orme A."/>
            <person name="El-Demerdash A."/>
            <person name="Owen C."/>
            <person name="Martin L.B.B."/>
            <person name="Misra R.C."/>
            <person name="Kikuchi S."/>
            <person name="Rejzek M."/>
            <person name="Martin A.C."/>
            <person name="Harkess A."/>
            <person name="Leebens-Mack J."/>
            <person name="Louveau T."/>
            <person name="Stephenson M.J."/>
            <person name="Osbourn A."/>
        </authorList>
    </citation>
    <scope>NUCLEOTIDE SEQUENCE</scope>
    <source>
        <strain evidence="1">S10</strain>
    </source>
</reference>
<dbReference type="AlphaFoldDB" id="A0AAD7PCH4"/>
<protein>
    <submittedName>
        <fullName evidence="1">Uncharacterized protein</fullName>
    </submittedName>
</protein>
<dbReference type="Proteomes" id="UP001163823">
    <property type="component" value="Chromosome 11"/>
</dbReference>
<accession>A0AAD7PCH4</accession>
<proteinExistence type="predicted"/>
<dbReference type="KEGG" id="qsa:O6P43_026715"/>
<dbReference type="EMBL" id="JARAOO010000011">
    <property type="protein sequence ID" value="KAJ7950533.1"/>
    <property type="molecule type" value="Genomic_DNA"/>
</dbReference>
<gene>
    <name evidence="1" type="ORF">O6P43_026715</name>
</gene>
<comment type="caution">
    <text evidence="1">The sequence shown here is derived from an EMBL/GenBank/DDBJ whole genome shotgun (WGS) entry which is preliminary data.</text>
</comment>
<keyword evidence="2" id="KW-1185">Reference proteome</keyword>